<dbReference type="RefSeq" id="WP_055738316.1">
    <property type="nucleotide sequence ID" value="NZ_JAAIWL010000016.1"/>
</dbReference>
<dbReference type="EC" id="3.5.1.108" evidence="4"/>
<comment type="function">
    <text evidence="2">Catalyzes the hydrolysis of UDP-3-O-myristoyl-N-acetylglucosamine to form UDP-3-O-myristoylglucosamine and acetate, the committed step in lipid A biosynthesis.</text>
</comment>
<evidence type="ECO:0000256" key="3">
    <source>
        <dbReference type="ARBA" id="ARBA00005002"/>
    </source>
</evidence>
<dbReference type="PATRIC" id="fig|157838.3.peg.694"/>
<evidence type="ECO:0000256" key="5">
    <source>
        <dbReference type="ARBA" id="ARBA00022516"/>
    </source>
</evidence>
<dbReference type="EMBL" id="LJJC01000004">
    <property type="protein sequence ID" value="KQL52621.1"/>
    <property type="molecule type" value="Genomic_DNA"/>
</dbReference>
<keyword evidence="9" id="KW-0862">Zinc</keyword>
<proteinExistence type="predicted"/>
<comment type="caution">
    <text evidence="12">The sequence shown here is derived from an EMBL/GenBank/DDBJ whole genome shotgun (WGS) entry which is preliminary data.</text>
</comment>
<dbReference type="InterPro" id="IPR004463">
    <property type="entry name" value="UDP-acyl_GlcNac_deAcase"/>
</dbReference>
<keyword evidence="5" id="KW-0444">Lipid biosynthesis</keyword>
<accession>A0A0Q3WTD0</accession>
<sequence>MQKTITFNSEVSGMAVNGKFPAKVVFEAAEPDTGIVFIRDDLPDKPEIECRFEYAVMNKRWSSLEKNGIRIEHTEHILAAISGLGITNIRIHLNSPYIPVVSTFSSWEFIVALLKAAPIAQSVPLQYKVVKEPLWVLDDFETMNGKRYDSFLLGLPSDHFSITYFLQYPEEQIPTQVAHFSTINDENFISELAIARSFILDEDYDLMLQYFGKNIDNCLSVPSGNATLRWSNEIARHKVLDLVGDLMLIGQQIKGHFIGFRSGHNMNIKMVRLLSKA</sequence>
<name>A0A0Q3WTD0_9BACI</name>
<dbReference type="InterPro" id="IPR011334">
    <property type="entry name" value="UDP-acyl_GlcNac_deAcase_C"/>
</dbReference>
<organism evidence="12 13">
    <name type="scientific">Heyndrickxia shackletonii</name>
    <dbReference type="NCBI Taxonomy" id="157838"/>
    <lineage>
        <taxon>Bacteria</taxon>
        <taxon>Bacillati</taxon>
        <taxon>Bacillota</taxon>
        <taxon>Bacilli</taxon>
        <taxon>Bacillales</taxon>
        <taxon>Bacillaceae</taxon>
        <taxon>Heyndrickxia</taxon>
    </lineage>
</organism>
<dbReference type="SUPFAM" id="SSF54211">
    <property type="entry name" value="Ribosomal protein S5 domain 2-like"/>
    <property type="match status" value="2"/>
</dbReference>
<keyword evidence="10" id="KW-0443">Lipid metabolism</keyword>
<dbReference type="OrthoDB" id="9772788at2"/>
<evidence type="ECO:0000256" key="7">
    <source>
        <dbReference type="ARBA" id="ARBA00022723"/>
    </source>
</evidence>
<dbReference type="Proteomes" id="UP000051888">
    <property type="component" value="Unassembled WGS sequence"/>
</dbReference>
<evidence type="ECO:0000313" key="13">
    <source>
        <dbReference type="Proteomes" id="UP000051888"/>
    </source>
</evidence>
<evidence type="ECO:0000256" key="6">
    <source>
        <dbReference type="ARBA" id="ARBA00022556"/>
    </source>
</evidence>
<dbReference type="STRING" id="157838.AN964_03125"/>
<evidence type="ECO:0000313" key="12">
    <source>
        <dbReference type="EMBL" id="KQL52621.1"/>
    </source>
</evidence>
<comment type="pathway">
    <text evidence="3">Glycolipid biosynthesis; lipid IV(A) biosynthesis; lipid IV(A) from (3R)-3-hydroxytetradecanoyl-[acyl-carrier-protein] and UDP-N-acetyl-alpha-D-glucosamine: step 2/6.</text>
</comment>
<evidence type="ECO:0000256" key="9">
    <source>
        <dbReference type="ARBA" id="ARBA00022833"/>
    </source>
</evidence>
<dbReference type="AlphaFoldDB" id="A0A0Q3WTD0"/>
<evidence type="ECO:0000256" key="4">
    <source>
        <dbReference type="ARBA" id="ARBA00012745"/>
    </source>
</evidence>
<dbReference type="GO" id="GO:0016020">
    <property type="term" value="C:membrane"/>
    <property type="evidence" value="ECO:0007669"/>
    <property type="project" value="GOC"/>
</dbReference>
<keyword evidence="6" id="KW-0441">Lipid A biosynthesis</keyword>
<dbReference type="UniPathway" id="UPA00359">
    <property type="reaction ID" value="UER00478"/>
</dbReference>
<dbReference type="GO" id="GO:0009245">
    <property type="term" value="P:lipid A biosynthetic process"/>
    <property type="evidence" value="ECO:0007669"/>
    <property type="project" value="UniProtKB-KW"/>
</dbReference>
<dbReference type="InterPro" id="IPR020568">
    <property type="entry name" value="Ribosomal_Su5_D2-typ_SF"/>
</dbReference>
<dbReference type="PANTHER" id="PTHR33694">
    <property type="entry name" value="UDP-3-O-ACYL-N-ACETYLGLUCOSAMINE DEACETYLASE 1, MITOCHONDRIAL-RELATED"/>
    <property type="match status" value="1"/>
</dbReference>
<keyword evidence="7" id="KW-0479">Metal-binding</keyword>
<dbReference type="Gene3D" id="3.30.230.20">
    <property type="entry name" value="lpxc deacetylase, domain 1"/>
    <property type="match status" value="1"/>
</dbReference>
<evidence type="ECO:0000256" key="10">
    <source>
        <dbReference type="ARBA" id="ARBA00023098"/>
    </source>
</evidence>
<gene>
    <name evidence="12" type="ORF">AN964_03125</name>
</gene>
<dbReference type="GO" id="GO:0103117">
    <property type="term" value="F:UDP-3-O-acyl-N-acetylglucosamine deacetylase activity"/>
    <property type="evidence" value="ECO:0007669"/>
    <property type="project" value="UniProtKB-EC"/>
</dbReference>
<evidence type="ECO:0000256" key="1">
    <source>
        <dbReference type="ARBA" id="ARBA00001947"/>
    </source>
</evidence>
<dbReference type="Pfam" id="PF03331">
    <property type="entry name" value="LpxC"/>
    <property type="match status" value="1"/>
</dbReference>
<dbReference type="GO" id="GO:0046872">
    <property type="term" value="F:metal ion binding"/>
    <property type="evidence" value="ECO:0007669"/>
    <property type="project" value="UniProtKB-KW"/>
</dbReference>
<evidence type="ECO:0000256" key="2">
    <source>
        <dbReference type="ARBA" id="ARBA00002923"/>
    </source>
</evidence>
<dbReference type="InterPro" id="IPR015870">
    <property type="entry name" value="UDP-acyl_N-AcGlcN_deAcase_N"/>
</dbReference>
<protein>
    <recommendedName>
        <fullName evidence="4">UDP-3-O-acyl-N-acetylglucosamine deacetylase</fullName>
        <ecNumber evidence="4">3.5.1.108</ecNumber>
    </recommendedName>
</protein>
<keyword evidence="13" id="KW-1185">Reference proteome</keyword>
<evidence type="ECO:0000256" key="8">
    <source>
        <dbReference type="ARBA" id="ARBA00022801"/>
    </source>
</evidence>
<keyword evidence="8" id="KW-0378">Hydrolase</keyword>
<evidence type="ECO:0000256" key="11">
    <source>
        <dbReference type="ARBA" id="ARBA00024535"/>
    </source>
</evidence>
<reference evidence="12 13" key="1">
    <citation type="submission" date="2015-09" db="EMBL/GenBank/DDBJ databases">
        <title>Genome sequencing project for genomic taxonomy and phylogenomics of Bacillus-like bacteria.</title>
        <authorList>
            <person name="Liu B."/>
            <person name="Wang J."/>
            <person name="Zhu Y."/>
            <person name="Liu G."/>
            <person name="Chen Q."/>
            <person name="Chen Z."/>
            <person name="Lan J."/>
            <person name="Che J."/>
            <person name="Ge C."/>
            <person name="Shi H."/>
            <person name="Pan Z."/>
            <person name="Liu X."/>
        </authorList>
    </citation>
    <scope>NUCLEOTIDE SEQUENCE [LARGE SCALE GENOMIC DNA]</scope>
    <source>
        <strain evidence="12 13">LMG 18435</strain>
    </source>
</reference>
<comment type="cofactor">
    <cofactor evidence="1">
        <name>Zn(2+)</name>
        <dbReference type="ChEBI" id="CHEBI:29105"/>
    </cofactor>
</comment>
<dbReference type="PANTHER" id="PTHR33694:SF1">
    <property type="entry name" value="UDP-3-O-ACYL-N-ACETYLGLUCOSAMINE DEACETYLASE 1, MITOCHONDRIAL-RELATED"/>
    <property type="match status" value="1"/>
</dbReference>
<dbReference type="Gene3D" id="3.30.1700.10">
    <property type="entry name" value="lpxc deacetylase, domain 2"/>
    <property type="match status" value="1"/>
</dbReference>
<comment type="catalytic activity">
    <reaction evidence="11">
        <text>a UDP-3-O-[(3R)-3-hydroxyacyl]-N-acetyl-alpha-D-glucosamine + H2O = a UDP-3-O-[(3R)-3-hydroxyacyl]-alpha-D-glucosamine + acetate</text>
        <dbReference type="Rhea" id="RHEA:67816"/>
        <dbReference type="ChEBI" id="CHEBI:15377"/>
        <dbReference type="ChEBI" id="CHEBI:30089"/>
        <dbReference type="ChEBI" id="CHEBI:137740"/>
        <dbReference type="ChEBI" id="CHEBI:173225"/>
        <dbReference type="EC" id="3.5.1.108"/>
    </reaction>
</comment>